<evidence type="ECO:0000313" key="5">
    <source>
        <dbReference type="Proteomes" id="UP000688137"/>
    </source>
</evidence>
<gene>
    <name evidence="4" type="ORF">PPRIM_AZ9-3.1.T0130101</name>
</gene>
<reference evidence="4" key="1">
    <citation type="submission" date="2021-01" db="EMBL/GenBank/DDBJ databases">
        <authorList>
            <consortium name="Genoscope - CEA"/>
            <person name="William W."/>
        </authorList>
    </citation>
    <scope>NUCLEOTIDE SEQUENCE</scope>
</reference>
<dbReference type="Proteomes" id="UP000688137">
    <property type="component" value="Unassembled WGS sequence"/>
</dbReference>
<proteinExistence type="inferred from homology"/>
<dbReference type="GO" id="GO:0016020">
    <property type="term" value="C:membrane"/>
    <property type="evidence" value="ECO:0007669"/>
    <property type="project" value="TreeGrafter"/>
</dbReference>
<keyword evidence="2" id="KW-0813">Transport</keyword>
<feature type="coiled-coil region" evidence="3">
    <location>
        <begin position="26"/>
        <end position="53"/>
    </location>
</feature>
<dbReference type="GO" id="GO:0007030">
    <property type="term" value="P:Golgi organization"/>
    <property type="evidence" value="ECO:0007669"/>
    <property type="project" value="UniProtKB-UniRule"/>
</dbReference>
<dbReference type="PANTHER" id="PTHR15954">
    <property type="entry name" value="VACUOLAR PROTEIN SORTING-ASSOCIATED PROTEIN 51 HOMOLOG"/>
    <property type="match status" value="1"/>
</dbReference>
<dbReference type="GO" id="GO:0007041">
    <property type="term" value="P:lysosomal transport"/>
    <property type="evidence" value="ECO:0007669"/>
    <property type="project" value="TreeGrafter"/>
</dbReference>
<comment type="subcellular location">
    <subcellularLocation>
        <location evidence="2">Golgi apparatus</location>
        <location evidence="2">trans-Golgi network</location>
    </subcellularLocation>
</comment>
<dbReference type="PANTHER" id="PTHR15954:SF4">
    <property type="entry name" value="VACUOLAR PROTEIN SORTING-ASSOCIATED PROTEIN 51 HOMOLOG"/>
    <property type="match status" value="1"/>
</dbReference>
<comment type="function">
    <text evidence="2">Acts as component of the GARP complex that is involved in retrograde transport from early and late endosomes to the trans-Golgi network (TGN).</text>
</comment>
<keyword evidence="5" id="KW-1185">Reference proteome</keyword>
<evidence type="ECO:0000256" key="3">
    <source>
        <dbReference type="SAM" id="Coils"/>
    </source>
</evidence>
<dbReference type="AlphaFoldDB" id="A0A8S1K1X5"/>
<name>A0A8S1K1X5_PARPR</name>
<organism evidence="4 5">
    <name type="scientific">Paramecium primaurelia</name>
    <dbReference type="NCBI Taxonomy" id="5886"/>
    <lineage>
        <taxon>Eukaryota</taxon>
        <taxon>Sar</taxon>
        <taxon>Alveolata</taxon>
        <taxon>Ciliophora</taxon>
        <taxon>Intramacronucleata</taxon>
        <taxon>Oligohymenophorea</taxon>
        <taxon>Peniculida</taxon>
        <taxon>Parameciidae</taxon>
        <taxon>Paramecium</taxon>
    </lineage>
</organism>
<dbReference type="GO" id="GO:0048193">
    <property type="term" value="P:Golgi vesicle transport"/>
    <property type="evidence" value="ECO:0007669"/>
    <property type="project" value="TreeGrafter"/>
</dbReference>
<evidence type="ECO:0000256" key="2">
    <source>
        <dbReference type="RuleBase" id="RU368010"/>
    </source>
</evidence>
<comment type="similarity">
    <text evidence="1 2">Belongs to the VPS51 family.</text>
</comment>
<dbReference type="Pfam" id="PF08700">
    <property type="entry name" value="VPS51_Exo84_N"/>
    <property type="match status" value="1"/>
</dbReference>
<protein>
    <recommendedName>
        <fullName evidence="2">Vacuolar protein sorting-associated protein 51 homolog</fullName>
    </recommendedName>
</protein>
<keyword evidence="3" id="KW-0175">Coiled coil</keyword>
<evidence type="ECO:0000313" key="4">
    <source>
        <dbReference type="EMBL" id="CAD8048839.1"/>
    </source>
</evidence>
<dbReference type="InterPro" id="IPR014812">
    <property type="entry name" value="Vps51"/>
</dbReference>
<accession>A0A8S1K1X5</accession>
<evidence type="ECO:0000256" key="1">
    <source>
        <dbReference type="ARBA" id="ARBA00006080"/>
    </source>
</evidence>
<comment type="caution">
    <text evidence="4">The sequence shown here is derived from an EMBL/GenBank/DDBJ whole genome shotgun (WGS) entry which is preliminary data.</text>
</comment>
<dbReference type="GO" id="GO:1990745">
    <property type="term" value="C:EARP complex"/>
    <property type="evidence" value="ECO:0007669"/>
    <property type="project" value="TreeGrafter"/>
</dbReference>
<keyword evidence="2" id="KW-0333">Golgi apparatus</keyword>
<dbReference type="GO" id="GO:0015031">
    <property type="term" value="P:protein transport"/>
    <property type="evidence" value="ECO:0007669"/>
    <property type="project" value="UniProtKB-UniRule"/>
</dbReference>
<dbReference type="GO" id="GO:0000938">
    <property type="term" value="C:GARP complex"/>
    <property type="evidence" value="ECO:0007669"/>
    <property type="project" value="UniProtKB-UniRule"/>
</dbReference>
<dbReference type="GO" id="GO:0005829">
    <property type="term" value="C:cytosol"/>
    <property type="evidence" value="ECO:0007669"/>
    <property type="project" value="GOC"/>
</dbReference>
<sequence>MDQVDIDSNKFDCQKYVGEFLKNHSVQDLIQRHNQLQQEIKEYDQDIQSLVFENYSKFISSIDTVKKMKTDITQIDKKVETLAQSMSRIAQLSRRIDSQLSIKREEIIKLDTVNKDLSRLNSVCNFPHVIQKELDQYKISKGKNYDEYFNETAQYYKQCYSTLDQYKNEPLIQPIYKETNQKLDNTRQILWSSLIEFKQQNPLLQLYSESKVSISTQEARSAVKKLIQIMDDEEAVLRHYQKIIKERYLTVAKELIDKAAITKSSEVVNLMDYLEDKRYDYTVEELEEYKQMKEKEIVNSDSAIQGSILWLINQLCQIIFKELKVEVSFLLIEIRGTLRDNTLEQLSTQCIKEIIHGVFQGVTDKMSQKKINNVQVNEVFVKLQTELQSLFENNSIRQQLRTEIIDKFTENVENICRGQVFTSFSHLRVQFLELLVFAKNDLQRLQSTDEIKREIMTLITVIKQKLIALTTIRLLDLKAFVFSQQQSYLREQETYLNLIQASLIEFVKFIGKIFAFRSISISQDQLNQLFNDNYIIQQVLPLLNTNDSTYYYLFSNQFLQLYSKTLSNKLFELVSQVFQGYKIRQPTDQELNKLKSYINGSTQKNLMLFAQAQSEHWINIMFQYLNEENIVYQQQITQKMLLNEVKNFIEALGLLFPDTKRGLVKKVSIIQQSTFNIQMEIVMVRKCKILETNINDRNSLLITVVKYVLKVLLQKVRRTYFSEDLFKQFQVDLYFVMQLFYDMVSVDEEGLIAGFYMEILDCAIKNSRNDSKIDPKILENLSLQVRL</sequence>
<keyword evidence="2" id="KW-0445">Lipid transport</keyword>
<dbReference type="GO" id="GO:0042147">
    <property type="term" value="P:retrograde transport, endosome to Golgi"/>
    <property type="evidence" value="ECO:0007669"/>
    <property type="project" value="UniProtKB-UniRule"/>
</dbReference>
<dbReference type="GO" id="GO:0006869">
    <property type="term" value="P:lipid transport"/>
    <property type="evidence" value="ECO:0007669"/>
    <property type="project" value="UniProtKB-UniRule"/>
</dbReference>
<dbReference type="OMA" id="EHWINIM"/>
<keyword evidence="2" id="KW-0653">Protein transport</keyword>
<dbReference type="GO" id="GO:0032456">
    <property type="term" value="P:endocytic recycling"/>
    <property type="evidence" value="ECO:0007669"/>
    <property type="project" value="TreeGrafter"/>
</dbReference>
<dbReference type="EMBL" id="CAJJDM010000010">
    <property type="protein sequence ID" value="CAD8048839.1"/>
    <property type="molecule type" value="Genomic_DNA"/>
</dbReference>
<comment type="subunit">
    <text evidence="2">Component of the Golgi-associated retrograde protein (GARP) complex.</text>
</comment>